<feature type="domain" description="PDZ" evidence="2">
    <location>
        <begin position="538"/>
        <end position="622"/>
    </location>
</feature>
<dbReference type="CDD" id="cd06763">
    <property type="entry name" value="PDZ7_PDZD2-PDZ4_hPro-IL-16-like"/>
    <property type="match status" value="1"/>
</dbReference>
<evidence type="ECO:0000259" key="2">
    <source>
        <dbReference type="PROSITE" id="PS50106"/>
    </source>
</evidence>
<dbReference type="GO" id="GO:0030595">
    <property type="term" value="P:leukocyte chemotaxis"/>
    <property type="evidence" value="ECO:0007669"/>
    <property type="project" value="TreeGrafter"/>
</dbReference>
<feature type="compositionally biased region" description="Polar residues" evidence="1">
    <location>
        <begin position="80"/>
        <end position="89"/>
    </location>
</feature>
<proteinExistence type="predicted"/>
<feature type="domain" description="PDZ" evidence="2">
    <location>
        <begin position="419"/>
        <end position="503"/>
    </location>
</feature>
<dbReference type="InterPro" id="IPR001478">
    <property type="entry name" value="PDZ"/>
</dbReference>
<dbReference type="PANTHER" id="PTHR48484">
    <property type="entry name" value="PRO-INTERLEUKIN-16"/>
    <property type="match status" value="1"/>
</dbReference>
<keyword evidence="4" id="KW-1185">Reference proteome</keyword>
<dbReference type="GO" id="GO:0005125">
    <property type="term" value="F:cytokine activity"/>
    <property type="evidence" value="ECO:0007669"/>
    <property type="project" value="InterPro"/>
</dbReference>
<evidence type="ECO:0000313" key="4">
    <source>
        <dbReference type="Proteomes" id="UP000028760"/>
    </source>
</evidence>
<dbReference type="OMA" id="EYSETSM"/>
<reference evidence="4" key="1">
    <citation type="submission" date="2013-10" db="EMBL/GenBank/DDBJ databases">
        <authorList>
            <person name="Schartl M."/>
            <person name="Warren W."/>
        </authorList>
    </citation>
    <scope>NUCLEOTIDE SEQUENCE [LARGE SCALE GENOMIC DNA]</scope>
    <source>
        <strain evidence="4">female</strain>
    </source>
</reference>
<feature type="compositionally biased region" description="Basic and acidic residues" evidence="1">
    <location>
        <begin position="227"/>
        <end position="245"/>
    </location>
</feature>
<accession>A0A096M3Q2</accession>
<feature type="region of interest" description="Disordered" evidence="1">
    <location>
        <begin position="132"/>
        <end position="156"/>
    </location>
</feature>
<dbReference type="Pfam" id="PF00595">
    <property type="entry name" value="PDZ"/>
    <property type="match status" value="2"/>
</dbReference>
<evidence type="ECO:0000313" key="3">
    <source>
        <dbReference type="Ensembl" id="ENSPFOP00000026043.1"/>
    </source>
</evidence>
<dbReference type="InterPro" id="IPR036034">
    <property type="entry name" value="PDZ_sf"/>
</dbReference>
<dbReference type="AlphaFoldDB" id="A0A096M3Q2"/>
<dbReference type="Proteomes" id="UP000028760">
    <property type="component" value="Unassembled WGS sequence"/>
</dbReference>
<dbReference type="EMBL" id="AYCK01026265">
    <property type="status" value="NOT_ANNOTATED_CDS"/>
    <property type="molecule type" value="Genomic_DNA"/>
</dbReference>
<protein>
    <submittedName>
        <fullName evidence="3">Interleukin 16</fullName>
    </submittedName>
</protein>
<dbReference type="PROSITE" id="PS50106">
    <property type="entry name" value="PDZ"/>
    <property type="match status" value="2"/>
</dbReference>
<dbReference type="GO" id="GO:0050930">
    <property type="term" value="P:induction of positive chemotaxis"/>
    <property type="evidence" value="ECO:0007669"/>
    <property type="project" value="InterPro"/>
</dbReference>
<dbReference type="SUPFAM" id="SSF50156">
    <property type="entry name" value="PDZ domain-like"/>
    <property type="match status" value="2"/>
</dbReference>
<feature type="compositionally biased region" description="Low complexity" evidence="1">
    <location>
        <begin position="246"/>
        <end position="256"/>
    </location>
</feature>
<feature type="compositionally biased region" description="Basic and acidic residues" evidence="1">
    <location>
        <begin position="58"/>
        <end position="70"/>
    </location>
</feature>
<organism evidence="3 4">
    <name type="scientific">Poecilia formosa</name>
    <name type="common">Amazon molly</name>
    <name type="synonym">Limia formosa</name>
    <dbReference type="NCBI Taxonomy" id="48698"/>
    <lineage>
        <taxon>Eukaryota</taxon>
        <taxon>Metazoa</taxon>
        <taxon>Chordata</taxon>
        <taxon>Craniata</taxon>
        <taxon>Vertebrata</taxon>
        <taxon>Euteleostomi</taxon>
        <taxon>Actinopterygii</taxon>
        <taxon>Neopterygii</taxon>
        <taxon>Teleostei</taxon>
        <taxon>Neoteleostei</taxon>
        <taxon>Acanthomorphata</taxon>
        <taxon>Ovalentaria</taxon>
        <taxon>Atherinomorphae</taxon>
        <taxon>Cyprinodontiformes</taxon>
        <taxon>Poeciliidae</taxon>
        <taxon>Poeciliinae</taxon>
        <taxon>Poecilia</taxon>
    </lineage>
</organism>
<dbReference type="EMBL" id="AYCK01026266">
    <property type="status" value="NOT_ANNOTATED_CDS"/>
    <property type="molecule type" value="Genomic_DNA"/>
</dbReference>
<name>A0A096M3Q2_POEFO</name>
<dbReference type="Ensembl" id="ENSPFOT00000024484.1">
    <property type="protein sequence ID" value="ENSPFOP00000026043.1"/>
    <property type="gene ID" value="ENSPFOG00000024732.1"/>
</dbReference>
<dbReference type="GO" id="GO:0042609">
    <property type="term" value="F:CD4 receptor binding"/>
    <property type="evidence" value="ECO:0007669"/>
    <property type="project" value="TreeGrafter"/>
</dbReference>
<dbReference type="Gene3D" id="2.30.42.10">
    <property type="match status" value="2"/>
</dbReference>
<dbReference type="InterPro" id="IPR055287">
    <property type="entry name" value="IL-16-like"/>
</dbReference>
<dbReference type="GeneTree" id="ENSGT00940000156178"/>
<dbReference type="SMART" id="SM00228">
    <property type="entry name" value="PDZ"/>
    <property type="match status" value="2"/>
</dbReference>
<dbReference type="CDD" id="cd06762">
    <property type="entry name" value="PDZ6_PDZD2-PDZ3_hPro-IL-16-like"/>
    <property type="match status" value="1"/>
</dbReference>
<feature type="compositionally biased region" description="Basic and acidic residues" evidence="1">
    <location>
        <begin position="139"/>
        <end position="155"/>
    </location>
</feature>
<reference evidence="3" key="2">
    <citation type="submission" date="2025-08" db="UniProtKB">
        <authorList>
            <consortium name="Ensembl"/>
        </authorList>
    </citation>
    <scope>IDENTIFICATION</scope>
</reference>
<reference evidence="3" key="3">
    <citation type="submission" date="2025-09" db="UniProtKB">
        <authorList>
            <consortium name="Ensembl"/>
        </authorList>
    </citation>
    <scope>IDENTIFICATION</scope>
</reference>
<feature type="region of interest" description="Disordered" evidence="1">
    <location>
        <begin position="27"/>
        <end position="89"/>
    </location>
</feature>
<dbReference type="PANTHER" id="PTHR48484:SF2">
    <property type="entry name" value="PRO-INTERLEUKIN-16"/>
    <property type="match status" value="1"/>
</dbReference>
<feature type="region of interest" description="Disordered" evidence="1">
    <location>
        <begin position="224"/>
        <end position="276"/>
    </location>
</feature>
<sequence length="627" mass="68431">MKEEENILERSDVALEPSSIVTFENKAQKASGSKIAPPVAPKPAWFNPSLRKIQVNSDQRKQTSDSKEIPEAGVTRSFGGRSTSGTVSMSFKQKIRSFETFSTAEAQEKRASRSSTPHSNLLTLLKQESESACHSYPASDRHDGKSKQDIPREMQSDQSTFVVKENISVPPSVITSAMDQDYCQSKAKMSEDQLSCYEMGINNLPSDTTCFETGSVMDDANSVSVHDGCKLQPSEKESESEKVDISKSSVLPSASSVRMNQKEGEKNLDENSGNDCEERLRTAQSTFHTTECQPQKSQEGEHFGKIIAFSNQVSQAILRSLPSSDHGNPQSQNFLETPLKDVDNPQESELGKDCTNKGFSVSLATLTECTTEQGRQTSDRETYAHSVISVIPSQEIQKMIEEVEALDEETLKQLLNIHVVILHKDVGAGLGFSIAGGCDLENKAPTVHKVFPCGLAAQEGTIQKGDVVLSINGVTLCGVKHMDATAILRQARNQTLAVVVICKRTNEEEKDGGNRMGEETNVFKCYFVAVVEQEVPLSVDVEKGTGGIGFSLEGGRGSIQGDKPLVINRIFKGGAGEQSGLQCGDELLQVQGVSLQDMTRFEAWKMIKALPEGPVTLVIRRRQVAED</sequence>
<evidence type="ECO:0000256" key="1">
    <source>
        <dbReference type="SAM" id="MobiDB-lite"/>
    </source>
</evidence>
<feature type="compositionally biased region" description="Basic and acidic residues" evidence="1">
    <location>
        <begin position="260"/>
        <end position="269"/>
    </location>
</feature>
<dbReference type="FunFam" id="2.30.42.10:FF:000122">
    <property type="entry name" value="Pro-interleukin-16"/>
    <property type="match status" value="1"/>
</dbReference>